<organism evidence="3 4">
    <name type="scientific">Geoanaerobacter pelophilus</name>
    <dbReference type="NCBI Taxonomy" id="60036"/>
    <lineage>
        <taxon>Bacteria</taxon>
        <taxon>Pseudomonadati</taxon>
        <taxon>Thermodesulfobacteriota</taxon>
        <taxon>Desulfuromonadia</taxon>
        <taxon>Geobacterales</taxon>
        <taxon>Geobacteraceae</taxon>
        <taxon>Geoanaerobacter</taxon>
    </lineage>
</organism>
<keyword evidence="1" id="KW-0472">Membrane</keyword>
<dbReference type="InterPro" id="IPR008023">
    <property type="entry name" value="DUF748"/>
</dbReference>
<keyword evidence="1" id="KW-1133">Transmembrane helix</keyword>
<dbReference type="Pfam" id="PF05359">
    <property type="entry name" value="DUF748"/>
    <property type="match status" value="1"/>
</dbReference>
<sequence>MIIKRPIILTIIISAAILASALYLAPQLLNRYLDLDTYKSEILAQVEETLNRKVLYTKGDFSLSPGPTFSFSNIVIKEKDGFSDFITAERVNFKLSLFQLLEGNIALSELKLEKPVITIIRNQAGEFNISDLLTSKDSSKTMNVRGISLSKAAIRFSDMAVAAEGFNLTLSEADLALDNLARGKKTGFTLNTLLQTAGQKSTLTLNGTLRLPKQGKPLSESDLNAKIKAKNLPPGHFWGYYSRYLPFRKISGLFDLDLTLKGKPQNFTSSGGITVAGLRFDYPQVFHSVLTPKDLHVEYNLERTPTAVKVKSIALRVDNLKVKGSCDILDINTRDPRITAKATTSNFRLEEFRGYIPYGIIVKDTADYIEQHIMGGVYRLDEGSLDGRISQILHMEKGENYNILYIRGKVEQGLISYGPAVPTFNSIKGGLEMKGKDFILHGMTARFGTSPFTLEGRITDYPLVTPCSYPFSMEMKPMQPEIAWLMGRKWGNSLGFSGNSTLQLKGSGTSSSYGLSGDWDLTQAAYNYPDLIRKPAGRPNSASFTGVITRQEMKLTALRYTLAPLTLSLAANYRYSGNPWLGLDLKTNRFQISEIAAMIPKILPYQPTGIIQTSVQGESATGEPADLSWKGTALMSGCSLKPSGTIRPLSAINGAINFSGNTLETSQLSVRLGSSTIQGKGSMTGYSTPSLKLVFTSPLLDPLDLGLAPPVKGMKVAKIAGNISLKENDLSIAALSGQINKTSLAIKGSIRNIRQHPNADISVTSPHLNVDDVLLLTSLEQEKRGVSGPSPTVRAAITADSVLALDIPFAVVKGDLLLENGILYIQPLSAALAGGKFTGNIRVDTNESGSSRRMQVGCKLEGASAEKLLRALGVNKQEITGTVDLQGELSAKGDSGAEIKRTALGSAKIRIEEGSLRRFATLSKVFSILNVSQLLKFQLPDMVTGGMPFNEMTGSFAIKDGIVSTSNLYVDSDAINISTVGSYNLYKDELDATIGVKPLQTIDKVVSRIPLVGWILTGKDKSLVTAYFEAKGKLENPEVKAVPVKGMAKGVLDIFRRIFELPARLVTDTGEVIIGK</sequence>
<dbReference type="GO" id="GO:0090313">
    <property type="term" value="P:regulation of protein targeting to membrane"/>
    <property type="evidence" value="ECO:0007669"/>
    <property type="project" value="TreeGrafter"/>
</dbReference>
<dbReference type="EMBL" id="JAHCVJ010000006">
    <property type="protein sequence ID" value="MBT0665481.1"/>
    <property type="molecule type" value="Genomic_DNA"/>
</dbReference>
<dbReference type="AlphaFoldDB" id="A0AAW4LAU7"/>
<keyword evidence="4" id="KW-1185">Reference proteome</keyword>
<dbReference type="Proteomes" id="UP000811899">
    <property type="component" value="Unassembled WGS sequence"/>
</dbReference>
<comment type="caution">
    <text evidence="3">The sequence shown here is derived from an EMBL/GenBank/DDBJ whole genome shotgun (WGS) entry which is preliminary data.</text>
</comment>
<name>A0AAW4LAU7_9BACT</name>
<evidence type="ECO:0000313" key="4">
    <source>
        <dbReference type="Proteomes" id="UP000811899"/>
    </source>
</evidence>
<dbReference type="GO" id="GO:0005886">
    <property type="term" value="C:plasma membrane"/>
    <property type="evidence" value="ECO:0007669"/>
    <property type="project" value="TreeGrafter"/>
</dbReference>
<reference evidence="3 4" key="1">
    <citation type="submission" date="2021-05" db="EMBL/GenBank/DDBJ databases">
        <title>The draft genome of Geobacter pelophilus DSM 12255.</title>
        <authorList>
            <person name="Xu Z."/>
            <person name="Masuda Y."/>
            <person name="Itoh H."/>
            <person name="Senoo K."/>
        </authorList>
    </citation>
    <scope>NUCLEOTIDE SEQUENCE [LARGE SCALE GENOMIC DNA]</scope>
    <source>
        <strain evidence="3 4">DSM 12255</strain>
    </source>
</reference>
<dbReference type="RefSeq" id="WP_214172261.1">
    <property type="nucleotide sequence ID" value="NZ_JAHCVJ010000006.1"/>
</dbReference>
<accession>A0AAW4LAU7</accession>
<dbReference type="InterPro" id="IPR025263">
    <property type="entry name" value="YhdP_central"/>
</dbReference>
<dbReference type="PANTHER" id="PTHR30441:SF4">
    <property type="entry name" value="PROTEIN ASMA"/>
    <property type="match status" value="1"/>
</dbReference>
<proteinExistence type="predicted"/>
<dbReference type="Pfam" id="PF13116">
    <property type="entry name" value="YhdP"/>
    <property type="match status" value="1"/>
</dbReference>
<protein>
    <submittedName>
        <fullName evidence="3">AsmA family protein</fullName>
    </submittedName>
</protein>
<evidence type="ECO:0000256" key="1">
    <source>
        <dbReference type="SAM" id="Phobius"/>
    </source>
</evidence>
<evidence type="ECO:0000259" key="2">
    <source>
        <dbReference type="Pfam" id="PF13116"/>
    </source>
</evidence>
<dbReference type="PANTHER" id="PTHR30441">
    <property type="entry name" value="DUF748 DOMAIN-CONTAINING PROTEIN"/>
    <property type="match status" value="1"/>
</dbReference>
<feature type="transmembrane region" description="Helical" evidence="1">
    <location>
        <begin position="7"/>
        <end position="25"/>
    </location>
</feature>
<evidence type="ECO:0000313" key="3">
    <source>
        <dbReference type="EMBL" id="MBT0665481.1"/>
    </source>
</evidence>
<keyword evidence="1" id="KW-0812">Transmembrane</keyword>
<dbReference type="InterPro" id="IPR052894">
    <property type="entry name" value="AsmA-related"/>
</dbReference>
<gene>
    <name evidence="3" type="ORF">KI809_14325</name>
</gene>
<feature type="domain" description="YhdP central" evidence="2">
    <location>
        <begin position="722"/>
        <end position="1039"/>
    </location>
</feature>